<dbReference type="PROSITE" id="PS50850">
    <property type="entry name" value="MFS"/>
    <property type="match status" value="1"/>
</dbReference>
<feature type="region of interest" description="Disordered" evidence="7">
    <location>
        <begin position="1"/>
        <end position="52"/>
    </location>
</feature>
<gene>
    <name evidence="10" type="ORF">B0T10DRAFT_9656</name>
</gene>
<feature type="transmembrane region" description="Helical" evidence="8">
    <location>
        <begin position="338"/>
        <end position="362"/>
    </location>
</feature>
<dbReference type="GO" id="GO:0022857">
    <property type="term" value="F:transmembrane transporter activity"/>
    <property type="evidence" value="ECO:0007669"/>
    <property type="project" value="InterPro"/>
</dbReference>
<protein>
    <submittedName>
        <fullName evidence="10">Major facilitator superfamily domain-containing protein</fullName>
    </submittedName>
</protein>
<feature type="compositionally biased region" description="Polar residues" evidence="7">
    <location>
        <begin position="18"/>
        <end position="30"/>
    </location>
</feature>
<keyword evidence="6" id="KW-0325">Glycoprotein</keyword>
<sequence length="580" mass="62699">MSYARVDSDNDSVLSDNQTSREWQDETGSQAHHDHDEPLPSPAPVKANTSTPVAWRDLPRKDQLFIITLARMSEPLVQSSLQAYMYYQLKSFDESLPASAISAQAGIIYAAFTAAQFVTAMIWGRVADSPRAGRKAVLLIGLCGTSLSCLGFGFSRSFWQALVFRTMGGMTNGNVGVMRTMISEIIREKRFQSRAFLLLPMTFNVGVIIGPIMGGLLSDPAGSYPNLFGSVPFFLQFPYALPNIISSVFLACAAACVWLGLEETHDTLRDGPPDVGSRLGRKLLSLLRSRFSKHPPGAGYSSLPSSDVELAEGEVAAKPSPRRYTQRLPFRRIFTRNVVMTLSASFLMGTHLGSFNSLWFVFLSTPSWDPATSNNQRKLPFFFTGGLGLQPRSVGLAMATLGLIGITLQLFLYPRVSARLGNLKSWRFSQCCFPLAYFIVPYLSIVPSSASSPPPGPKGGPAIWLAIVGVLSIQVLGRTFAIPSQTILVNNASPHPSVLGSIHGVGQSVNSAARTLGPIVGGVVYGFGLDKGIIGLVWWILSCVGICAVLASLFVKEGDGHEIWLEGDEDDSVEAAPRGQ</sequence>
<feature type="transmembrane region" description="Helical" evidence="8">
    <location>
        <begin position="107"/>
        <end position="124"/>
    </location>
</feature>
<dbReference type="OrthoDB" id="10262656at2759"/>
<evidence type="ECO:0000259" key="9">
    <source>
        <dbReference type="PROSITE" id="PS50850"/>
    </source>
</evidence>
<dbReference type="SUPFAM" id="SSF103473">
    <property type="entry name" value="MFS general substrate transporter"/>
    <property type="match status" value="1"/>
</dbReference>
<evidence type="ECO:0000256" key="7">
    <source>
        <dbReference type="SAM" id="MobiDB-lite"/>
    </source>
</evidence>
<evidence type="ECO:0000256" key="8">
    <source>
        <dbReference type="SAM" id="Phobius"/>
    </source>
</evidence>
<dbReference type="PANTHER" id="PTHR23504">
    <property type="entry name" value="MAJOR FACILITATOR SUPERFAMILY DOMAIN-CONTAINING PROTEIN 10"/>
    <property type="match status" value="1"/>
</dbReference>
<dbReference type="GO" id="GO:0016020">
    <property type="term" value="C:membrane"/>
    <property type="evidence" value="ECO:0007669"/>
    <property type="project" value="UniProtKB-SubCell"/>
</dbReference>
<evidence type="ECO:0000256" key="3">
    <source>
        <dbReference type="ARBA" id="ARBA00022692"/>
    </source>
</evidence>
<organism evidence="10 11">
    <name type="scientific">Thelonectria olida</name>
    <dbReference type="NCBI Taxonomy" id="1576542"/>
    <lineage>
        <taxon>Eukaryota</taxon>
        <taxon>Fungi</taxon>
        <taxon>Dikarya</taxon>
        <taxon>Ascomycota</taxon>
        <taxon>Pezizomycotina</taxon>
        <taxon>Sordariomycetes</taxon>
        <taxon>Hypocreomycetidae</taxon>
        <taxon>Hypocreales</taxon>
        <taxon>Nectriaceae</taxon>
        <taxon>Thelonectria</taxon>
    </lineage>
</organism>
<dbReference type="EMBL" id="JAGPYM010000001">
    <property type="protein sequence ID" value="KAH6899872.1"/>
    <property type="molecule type" value="Genomic_DNA"/>
</dbReference>
<evidence type="ECO:0000313" key="10">
    <source>
        <dbReference type="EMBL" id="KAH6899872.1"/>
    </source>
</evidence>
<feature type="transmembrane region" description="Helical" evidence="8">
    <location>
        <begin position="463"/>
        <end position="481"/>
    </location>
</feature>
<dbReference type="Gene3D" id="1.20.1250.20">
    <property type="entry name" value="MFS general substrate transporter like domains"/>
    <property type="match status" value="1"/>
</dbReference>
<evidence type="ECO:0000256" key="1">
    <source>
        <dbReference type="ARBA" id="ARBA00004141"/>
    </source>
</evidence>
<evidence type="ECO:0000256" key="6">
    <source>
        <dbReference type="ARBA" id="ARBA00023180"/>
    </source>
</evidence>
<keyword evidence="3 8" id="KW-0812">Transmembrane</keyword>
<dbReference type="InterPro" id="IPR036259">
    <property type="entry name" value="MFS_trans_sf"/>
</dbReference>
<dbReference type="Pfam" id="PF07690">
    <property type="entry name" value="MFS_1"/>
    <property type="match status" value="1"/>
</dbReference>
<evidence type="ECO:0000256" key="5">
    <source>
        <dbReference type="ARBA" id="ARBA00023136"/>
    </source>
</evidence>
<evidence type="ECO:0000256" key="4">
    <source>
        <dbReference type="ARBA" id="ARBA00022989"/>
    </source>
</evidence>
<dbReference type="Proteomes" id="UP000777438">
    <property type="component" value="Unassembled WGS sequence"/>
</dbReference>
<proteinExistence type="predicted"/>
<feature type="transmembrane region" description="Helical" evidence="8">
    <location>
        <begin position="237"/>
        <end position="261"/>
    </location>
</feature>
<keyword evidence="11" id="KW-1185">Reference proteome</keyword>
<comment type="caution">
    <text evidence="10">The sequence shown here is derived from an EMBL/GenBank/DDBJ whole genome shotgun (WGS) entry which is preliminary data.</text>
</comment>
<evidence type="ECO:0000313" key="11">
    <source>
        <dbReference type="Proteomes" id="UP000777438"/>
    </source>
</evidence>
<dbReference type="InterPro" id="IPR020846">
    <property type="entry name" value="MFS_dom"/>
</dbReference>
<feature type="transmembrane region" description="Helical" evidence="8">
    <location>
        <begin position="536"/>
        <end position="555"/>
    </location>
</feature>
<keyword evidence="2" id="KW-0813">Transport</keyword>
<dbReference type="InterPro" id="IPR001958">
    <property type="entry name" value="Tet-R_TetA/multi-R_MdtG-like"/>
</dbReference>
<dbReference type="PANTHER" id="PTHR23504:SF6">
    <property type="entry name" value="MULTIDRUG TRANSPORTER, PUTATIVE (AFU_ORTHOLOGUE AFUA_4G08740)-RELATED"/>
    <property type="match status" value="1"/>
</dbReference>
<feature type="transmembrane region" description="Helical" evidence="8">
    <location>
        <begin position="425"/>
        <end position="443"/>
    </location>
</feature>
<reference evidence="10 11" key="1">
    <citation type="journal article" date="2021" name="Nat. Commun.">
        <title>Genetic determinants of endophytism in the Arabidopsis root mycobiome.</title>
        <authorList>
            <person name="Mesny F."/>
            <person name="Miyauchi S."/>
            <person name="Thiergart T."/>
            <person name="Pickel B."/>
            <person name="Atanasova L."/>
            <person name="Karlsson M."/>
            <person name="Huettel B."/>
            <person name="Barry K.W."/>
            <person name="Haridas S."/>
            <person name="Chen C."/>
            <person name="Bauer D."/>
            <person name="Andreopoulos W."/>
            <person name="Pangilinan J."/>
            <person name="LaButti K."/>
            <person name="Riley R."/>
            <person name="Lipzen A."/>
            <person name="Clum A."/>
            <person name="Drula E."/>
            <person name="Henrissat B."/>
            <person name="Kohler A."/>
            <person name="Grigoriev I.V."/>
            <person name="Martin F.M."/>
            <person name="Hacquard S."/>
        </authorList>
    </citation>
    <scope>NUCLEOTIDE SEQUENCE [LARGE SCALE GENOMIC DNA]</scope>
    <source>
        <strain evidence="10 11">MPI-CAGE-CH-0241</strain>
    </source>
</reference>
<dbReference type="InterPro" id="IPR011701">
    <property type="entry name" value="MFS"/>
</dbReference>
<dbReference type="PRINTS" id="PR01035">
    <property type="entry name" value="TCRTETA"/>
</dbReference>
<feature type="domain" description="Major facilitator superfamily (MFS) profile" evidence="9">
    <location>
        <begin position="63"/>
        <end position="560"/>
    </location>
</feature>
<evidence type="ECO:0000256" key="2">
    <source>
        <dbReference type="ARBA" id="ARBA00022448"/>
    </source>
</evidence>
<name>A0A9P8WFP2_9HYPO</name>
<feature type="transmembrane region" description="Helical" evidence="8">
    <location>
        <begin position="194"/>
        <end position="217"/>
    </location>
</feature>
<accession>A0A9P8WFP2</accession>
<feature type="transmembrane region" description="Helical" evidence="8">
    <location>
        <begin position="136"/>
        <end position="155"/>
    </location>
</feature>
<keyword evidence="5 8" id="KW-0472">Membrane</keyword>
<feature type="transmembrane region" description="Helical" evidence="8">
    <location>
        <begin position="394"/>
        <end position="413"/>
    </location>
</feature>
<dbReference type="AlphaFoldDB" id="A0A9P8WFP2"/>
<comment type="subcellular location">
    <subcellularLocation>
        <location evidence="1">Membrane</location>
        <topology evidence="1">Multi-pass membrane protein</topology>
    </subcellularLocation>
</comment>
<keyword evidence="4 8" id="KW-1133">Transmembrane helix</keyword>